<comment type="caution">
    <text evidence="3">The sequence shown here is derived from an EMBL/GenBank/DDBJ whole genome shotgun (WGS) entry which is preliminary data.</text>
</comment>
<dbReference type="Pfam" id="PF10441">
    <property type="entry name" value="Urb2"/>
    <property type="match status" value="1"/>
</dbReference>
<sequence>MAPNIQAGATPSLQRLLALDKDFTSFDDQLDQAGRIVGLANFEDNTNEVPQISTTANPRAEWVLRWLLGKLGSQESNSKGPWSRSNKRAWILLGRILGSLPLSISARLLNSNKFLSIVEKTLAENFIVSSSWWLPVPVQSGELGRNSEQLAGETAPPDDKSKSSRKRKRPSAATEIADTSKPASLQPQERHELLSAIARVLDAIVKSTSFSLQFHEAMVTEYMKSVLRTDVAQAARLLKRWIMAQDLSAPNLDSMLPIWELSLSGSKNSTDNLNHFSLECLMPAATLLSQLQTSSFETTEAMSRAISQLQALFARHVFIPARTAFFDEQNAHLAPRKGNNAEQGKVALEYLLQPLQADISTNPKGNPIPYELFRLMESLLEVAISCSNRSTPKKRLDEAPWLQHVFVLFSRWIEVPSSQLKLWKLGEPGRRVLTSMLKTLNEEKVPLDSTVLENVVRVHAKLFEKKSEAEIETFDWDMMAQIIASDPSIFMSARSPTHDDEDVMDGDTSRQGLSFTDALFDIITDRWDPFEQKEDDDRLGWERNGRNDRLARDIIFPLLKAFAQARDLPGFISSWHRQLKRIHKPTRSKLYLSTEWESKGLVLQLRSVLESSLTPQQTFDMIRLYSRGLMNIAAAVETAHEGFGNDADIYANMVILTALVNALVSDEVIQAVASALHELQETLAELSCIQRQQDAGFLARAWRLLARIHNVRRPTLLMRGYSPTMYFDWVEGSGIMGAIKQVHQTDRFSEYWSGVEAFYLVMTLCNDFEDFLAEMPALREQTTDYFSAATSSLLLGSLECSKNVPQKLLEQAEKPSSPVRAESVKAHQEAFVFDGALVLLQFPALLKHIPGDYMRGLLSSLWWYSFGERTARYEACYGLYHAISEMDYNDKATEITSLHDLVLDAMSDYVWTSQSNDLKNDFLTIMSDRITCDRWTVNDHMLTQELQEFSEEKYLRTPLAVINRAHREGVLGKLYGVMRQGHVRNEFEVLARHLAVMTKLMEVPNATSEFQTQPESLWTLAQAIREAFIVPSEDQNDFEGPINAGELDCLELFEAFVKSTLSHIIEGKTQSKEQAYLAKSWRILREQVEKSTSLAVRRAELRVIKPYLAALSSANILDDQDEIQEVLDGYVKGLCSEIHAHRLDKISQASHLLEVLALLDAIAGLPVKHLSSEGLKRIATELDRCLKYQRKMDEARTSYVKPIGIALARAIANVSIKKRPESYVDVANQCWMTDLSARDRHALMTTNNSAVAHLKAEQQVSLIASLGFNEEHKRPSGETMSFLNVLILSLKDAPAKGGALSMTLSGLLQQLCAYVKFEDNVRSFHALFDCIDSILREKHWLISQHGLESIIDTVGTLASPASPALLFRHGPAIYTRLCTTIQLILTLHRTRLGGRYHLLSPLFQALLRCLFIPDTRHTSVTFLSHPPWLSQRTYPLSPTHAAAFARLLTTLCSPTVSAVKGHRNASRGLGDLVDETKKAREYAGQYVVGILSAFCSCQLRGRVGPEVRKEITAGLWACIEVVGQDGLRAMNSGLGASERAVWRSVYGEWRRFGKWDGR</sequence>
<dbReference type="InterPro" id="IPR018849">
    <property type="entry name" value="Urb2/Npa2_C"/>
</dbReference>
<reference evidence="3" key="1">
    <citation type="journal article" date="2020" name="Stud. Mycol.">
        <title>101 Dothideomycetes genomes: a test case for predicting lifestyles and emergence of pathogens.</title>
        <authorList>
            <person name="Haridas S."/>
            <person name="Albert R."/>
            <person name="Binder M."/>
            <person name="Bloem J."/>
            <person name="Labutti K."/>
            <person name="Salamov A."/>
            <person name="Andreopoulos B."/>
            <person name="Baker S."/>
            <person name="Barry K."/>
            <person name="Bills G."/>
            <person name="Bluhm B."/>
            <person name="Cannon C."/>
            <person name="Castanera R."/>
            <person name="Culley D."/>
            <person name="Daum C."/>
            <person name="Ezra D."/>
            <person name="Gonzalez J."/>
            <person name="Henrissat B."/>
            <person name="Kuo A."/>
            <person name="Liang C."/>
            <person name="Lipzen A."/>
            <person name="Lutzoni F."/>
            <person name="Magnuson J."/>
            <person name="Mondo S."/>
            <person name="Nolan M."/>
            <person name="Ohm R."/>
            <person name="Pangilinan J."/>
            <person name="Park H.-J."/>
            <person name="Ramirez L."/>
            <person name="Alfaro M."/>
            <person name="Sun H."/>
            <person name="Tritt A."/>
            <person name="Yoshinaga Y."/>
            <person name="Zwiers L.-H."/>
            <person name="Turgeon B."/>
            <person name="Goodwin S."/>
            <person name="Spatafora J."/>
            <person name="Crous P."/>
            <person name="Grigoriev I."/>
        </authorList>
    </citation>
    <scope>NUCLEOTIDE SEQUENCE</scope>
    <source>
        <strain evidence="3">CBS 121410</strain>
    </source>
</reference>
<dbReference type="PANTHER" id="PTHR15682">
    <property type="entry name" value="UNHEALTHY RIBOSOME BIOGENESIS PROTEIN 2 HOMOLOG"/>
    <property type="match status" value="1"/>
</dbReference>
<feature type="domain" description="Nucleolar 27S pre-rRNA processing Urb2/Npa2 C-terminal" evidence="2">
    <location>
        <begin position="1327"/>
        <end position="1557"/>
    </location>
</feature>
<protein>
    <recommendedName>
        <fullName evidence="2">Nucleolar 27S pre-rRNA processing Urb2/Npa2 C-terminal domain-containing protein</fullName>
    </recommendedName>
</protein>
<evidence type="ECO:0000313" key="4">
    <source>
        <dbReference type="Proteomes" id="UP000799776"/>
    </source>
</evidence>
<feature type="region of interest" description="Disordered" evidence="1">
    <location>
        <begin position="145"/>
        <end position="188"/>
    </location>
</feature>
<dbReference type="InterPro" id="IPR052609">
    <property type="entry name" value="Ribosome_Biogenesis_Reg"/>
</dbReference>
<dbReference type="GO" id="GO:0042254">
    <property type="term" value="P:ribosome biogenesis"/>
    <property type="evidence" value="ECO:0007669"/>
    <property type="project" value="TreeGrafter"/>
</dbReference>
<dbReference type="GO" id="GO:0005730">
    <property type="term" value="C:nucleolus"/>
    <property type="evidence" value="ECO:0007669"/>
    <property type="project" value="TreeGrafter"/>
</dbReference>
<keyword evidence="4" id="KW-1185">Reference proteome</keyword>
<dbReference type="EMBL" id="ML978718">
    <property type="protein sequence ID" value="KAF2087847.1"/>
    <property type="molecule type" value="Genomic_DNA"/>
</dbReference>
<dbReference type="PANTHER" id="PTHR15682:SF2">
    <property type="entry name" value="UNHEALTHY RIBOSOME BIOGENESIS PROTEIN 2 HOMOLOG"/>
    <property type="match status" value="1"/>
</dbReference>
<accession>A0A9P4HW03</accession>
<organism evidence="3 4">
    <name type="scientific">Saccharata proteae CBS 121410</name>
    <dbReference type="NCBI Taxonomy" id="1314787"/>
    <lineage>
        <taxon>Eukaryota</taxon>
        <taxon>Fungi</taxon>
        <taxon>Dikarya</taxon>
        <taxon>Ascomycota</taxon>
        <taxon>Pezizomycotina</taxon>
        <taxon>Dothideomycetes</taxon>
        <taxon>Dothideomycetes incertae sedis</taxon>
        <taxon>Botryosphaeriales</taxon>
        <taxon>Saccharataceae</taxon>
        <taxon>Saccharata</taxon>
    </lineage>
</organism>
<evidence type="ECO:0000259" key="2">
    <source>
        <dbReference type="Pfam" id="PF10441"/>
    </source>
</evidence>
<evidence type="ECO:0000313" key="3">
    <source>
        <dbReference type="EMBL" id="KAF2087847.1"/>
    </source>
</evidence>
<dbReference type="Proteomes" id="UP000799776">
    <property type="component" value="Unassembled WGS sequence"/>
</dbReference>
<gene>
    <name evidence="3" type="ORF">K490DRAFT_65127</name>
</gene>
<proteinExistence type="predicted"/>
<name>A0A9P4HW03_9PEZI</name>
<evidence type="ECO:0000256" key="1">
    <source>
        <dbReference type="SAM" id="MobiDB-lite"/>
    </source>
</evidence>
<dbReference type="OrthoDB" id="160374at2759"/>